<evidence type="ECO:0008006" key="3">
    <source>
        <dbReference type="Google" id="ProtNLM"/>
    </source>
</evidence>
<dbReference type="EMBL" id="QFOD01000014">
    <property type="protein sequence ID" value="PZP30364.1"/>
    <property type="molecule type" value="Genomic_DNA"/>
</dbReference>
<dbReference type="AlphaFoldDB" id="A0A2W5DKW7"/>
<dbReference type="InterPro" id="IPR052894">
    <property type="entry name" value="AsmA-related"/>
</dbReference>
<dbReference type="InterPro" id="IPR008023">
    <property type="entry name" value="DUF748"/>
</dbReference>
<accession>A0A2W5DKW7</accession>
<name>A0A2W5DKW7_9BURK</name>
<reference evidence="1 2" key="1">
    <citation type="submission" date="2017-08" db="EMBL/GenBank/DDBJ databases">
        <title>Infants hospitalized years apart are colonized by the same room-sourced microbial strains.</title>
        <authorList>
            <person name="Brooks B."/>
            <person name="Olm M.R."/>
            <person name="Firek B.A."/>
            <person name="Baker R."/>
            <person name="Thomas B.C."/>
            <person name="Morowitz M.J."/>
            <person name="Banfield J.F."/>
        </authorList>
    </citation>
    <scope>NUCLEOTIDE SEQUENCE [LARGE SCALE GENOMIC DNA]</scope>
    <source>
        <strain evidence="1">S2_012_000_R2_81</strain>
    </source>
</reference>
<proteinExistence type="predicted"/>
<sequence length="1161" mass="123717">MKAIRLILKRALGAVATLSLLWLFLSLLLMLAVPLWLPGRGAALIGETLGREVRIQHAAYQPWRQGLVLEGLTVAGARQGQPLLLDLGRLEVSLSLGELLRGDIVLRRLMLDRPQLRLARVADGHYDIDDLLNRWSKPSAEPGPGVAIHHLEVHAGQLLFDDRPLSRQHRLEDLQLVLPFVSTMADDAAEKVQPRLSGRFDGVEFDSQAEATPFAADRSGRLSFKLAGLELAPFAPYAPAQLPWRLQRGRLGVDLTLEFATPAAQASRLKLSGVIGLDDLVVASSDGHARAGWQHLTLPLADVQPLARRVALGRVQLQAPFLEGDWPAASAPGPKAAQPARTADPSWQLQLAGADLTLGRLRSAGAEVDDGQIKLGPLAWPLRAQTQAEIALRFQQAPLTAKVQLSPERLVADLGVQGLVLARLAAWLPLPAGVRVDGALTTQAKLELAQPLAADPLQRARLSIDGLALDAAALHWAGARAPALAWQRASLDHAVVDLGAHKLDLGRLALEGLQARAARDAQGRLDWVALQQPGGESGSASSAPGTPWRLSLQGLSLQHTSLGWQDAMSFTPVALQVDGLALSLGPLRWPEGGLSPLKLQGRIGAGDSKAASGSLGFEGQLMLASSGLRGAQGQVRLRRLPLQPLGSYLDPATGLHLAKADLDLRAQIDAQESAKGWAVEAHGDAGLGSLALMQVRLVDGRPVVGEDLLSWAAMKLDDFQFTMQPGLAPSLRARELALDDAYARLIVDPLGRLNLRDLGAAKAQAAAQAPTAAASAAPVVDAPLPVRVAIEQIRLNRGLVDFNDRFIRPNYSARLSELQGSLGAFDTAKPAMAPLSLRGRVMGNGRLEVNGELRPGSPLALDVQAQASDIELVPLSAYAGKYAGYAIENGRLSTKLRYRIEANGQLNASNQIILNQLTFGDKVESPDATTLPVRFAVSLLKDSHGVIDVNLPVSGSINDPEFSVGGLVWRLILNLIGKALTAPFALFGGGDDGGPPQLSFEPGSRQPLQTAALQRLAAQMADRPAVRLTLEGWADAATDGASLKQQALDAELKAKVGQGAEAALRELYRATPGTDKPKNFLGLDKSLPPEQMRTWLLAHRSVDGESLRQLALSRATAVRDLLAAQGVPAERLRLAAPQLRACGDSCEASWQPHVQLSLDTP</sequence>
<evidence type="ECO:0000313" key="2">
    <source>
        <dbReference type="Proteomes" id="UP000249633"/>
    </source>
</evidence>
<dbReference type="PANTHER" id="PTHR30441">
    <property type="entry name" value="DUF748 DOMAIN-CONTAINING PROTEIN"/>
    <property type="match status" value="1"/>
</dbReference>
<dbReference type="InterPro" id="IPR036737">
    <property type="entry name" value="OmpA-like_sf"/>
</dbReference>
<organism evidence="1 2">
    <name type="scientific">Roseateles depolymerans</name>
    <dbReference type="NCBI Taxonomy" id="76731"/>
    <lineage>
        <taxon>Bacteria</taxon>
        <taxon>Pseudomonadati</taxon>
        <taxon>Pseudomonadota</taxon>
        <taxon>Betaproteobacteria</taxon>
        <taxon>Burkholderiales</taxon>
        <taxon>Sphaerotilaceae</taxon>
        <taxon>Roseateles</taxon>
    </lineage>
</organism>
<dbReference type="GO" id="GO:0005886">
    <property type="term" value="C:plasma membrane"/>
    <property type="evidence" value="ECO:0007669"/>
    <property type="project" value="TreeGrafter"/>
</dbReference>
<dbReference type="Gene3D" id="3.30.1330.60">
    <property type="entry name" value="OmpA-like domain"/>
    <property type="match status" value="1"/>
</dbReference>
<gene>
    <name evidence="1" type="ORF">DI603_14645</name>
</gene>
<protein>
    <recommendedName>
        <fullName evidence="3">DUF748 domain-containing protein</fullName>
    </recommendedName>
</protein>
<comment type="caution">
    <text evidence="1">The sequence shown here is derived from an EMBL/GenBank/DDBJ whole genome shotgun (WGS) entry which is preliminary data.</text>
</comment>
<dbReference type="Proteomes" id="UP000249633">
    <property type="component" value="Unassembled WGS sequence"/>
</dbReference>
<dbReference type="Pfam" id="PF05359">
    <property type="entry name" value="DUF748"/>
    <property type="match status" value="2"/>
</dbReference>
<evidence type="ECO:0000313" key="1">
    <source>
        <dbReference type="EMBL" id="PZP30364.1"/>
    </source>
</evidence>
<dbReference type="GO" id="GO:0090313">
    <property type="term" value="P:regulation of protein targeting to membrane"/>
    <property type="evidence" value="ECO:0007669"/>
    <property type="project" value="TreeGrafter"/>
</dbReference>
<dbReference type="PANTHER" id="PTHR30441:SF8">
    <property type="entry name" value="DUF748 DOMAIN-CONTAINING PROTEIN"/>
    <property type="match status" value="1"/>
</dbReference>